<comment type="caution">
    <text evidence="1">The sequence shown here is derived from an EMBL/GenBank/DDBJ whole genome shotgun (WGS) entry which is preliminary data.</text>
</comment>
<sequence length="213" mass="24229">MIECNGSYVITHDHKHGNAVYRCTLANAKKLLENCLKTQAPEMAKLAETLKGETRAVLPVTWLTRALAEVRDMKESPTSLRRVLYGPGPRERSAEDPRPMPVITKEMQEELVLSFFRSQLKLEGLDSRSPMTVSQLTSGWDSLQFLEPARQRLSQGVLFIEDYLYDGYEELRVLLNDRWKDTAREENIVGNHFCPFLSTWGSGRWAVAAVLDA</sequence>
<organism evidence="1 2">
    <name type="scientific">Burkholderia ubonensis</name>
    <dbReference type="NCBI Taxonomy" id="101571"/>
    <lineage>
        <taxon>Bacteria</taxon>
        <taxon>Pseudomonadati</taxon>
        <taxon>Pseudomonadota</taxon>
        <taxon>Betaproteobacteria</taxon>
        <taxon>Burkholderiales</taxon>
        <taxon>Burkholderiaceae</taxon>
        <taxon>Burkholderia</taxon>
        <taxon>Burkholderia cepacia complex</taxon>
    </lineage>
</organism>
<evidence type="ECO:0000313" key="1">
    <source>
        <dbReference type="EMBL" id="KVP97814.1"/>
    </source>
</evidence>
<dbReference type="EMBL" id="LPBJ01000047">
    <property type="protein sequence ID" value="KVP97814.1"/>
    <property type="molecule type" value="Genomic_DNA"/>
</dbReference>
<reference evidence="1 2" key="1">
    <citation type="submission" date="2015-11" db="EMBL/GenBank/DDBJ databases">
        <title>Expanding the genomic diversity of Burkholderia species for the development of highly accurate diagnostics.</title>
        <authorList>
            <person name="Sahl J."/>
            <person name="Keim P."/>
            <person name="Wagner D."/>
        </authorList>
    </citation>
    <scope>NUCLEOTIDE SEQUENCE [LARGE SCALE GENOMIC DNA]</scope>
    <source>
        <strain evidence="1 2">MSMB1808WGS</strain>
    </source>
</reference>
<proteinExistence type="predicted"/>
<dbReference type="Proteomes" id="UP000056453">
    <property type="component" value="Unassembled WGS sequence"/>
</dbReference>
<name>A0AAW3MVF2_9BURK</name>
<dbReference type="AlphaFoldDB" id="A0AAW3MVF2"/>
<keyword evidence="2" id="KW-1185">Reference proteome</keyword>
<evidence type="ECO:0000313" key="2">
    <source>
        <dbReference type="Proteomes" id="UP000056453"/>
    </source>
</evidence>
<accession>A0AAW3MVF2</accession>
<dbReference type="RefSeq" id="WP_059928306.1">
    <property type="nucleotide sequence ID" value="NZ_LPBG01000117.1"/>
</dbReference>
<protein>
    <submittedName>
        <fullName evidence="1">Uncharacterized protein</fullName>
    </submittedName>
</protein>
<gene>
    <name evidence="1" type="ORF">WJ96_04390</name>
</gene>